<reference evidence="2" key="1">
    <citation type="submission" date="2014-12" db="EMBL/GenBank/DDBJ databases">
        <title>Insight into the proteome of Arion vulgaris.</title>
        <authorList>
            <person name="Aradska J."/>
            <person name="Bulat T."/>
            <person name="Smidak R."/>
            <person name="Sarate P."/>
            <person name="Gangsoo J."/>
            <person name="Sialana F."/>
            <person name="Bilban M."/>
            <person name="Lubec G."/>
        </authorList>
    </citation>
    <scope>NUCLEOTIDE SEQUENCE</scope>
    <source>
        <tissue evidence="2">Skin</tissue>
    </source>
</reference>
<protein>
    <recommendedName>
        <fullName evidence="1">CFAP61 dimerisation domain-containing protein</fullName>
    </recommendedName>
</protein>
<gene>
    <name evidence="2" type="primary">ORF44073</name>
</gene>
<dbReference type="EMBL" id="HACG01015194">
    <property type="protein sequence ID" value="CEK62059.1"/>
    <property type="molecule type" value="Transcribed_RNA"/>
</dbReference>
<dbReference type="PANTHER" id="PTHR21178">
    <property type="entry name" value="CILIA- AND FLAGELLA-ASSOCIATED PROTEIN 61"/>
    <property type="match status" value="1"/>
</dbReference>
<evidence type="ECO:0000313" key="2">
    <source>
        <dbReference type="EMBL" id="CEK62059.1"/>
    </source>
</evidence>
<feature type="non-terminal residue" evidence="2">
    <location>
        <position position="169"/>
    </location>
</feature>
<accession>A0A0B6Z0G1</accession>
<dbReference type="InterPro" id="IPR038884">
    <property type="entry name" value="CFAP61"/>
</dbReference>
<dbReference type="PANTHER" id="PTHR21178:SF8">
    <property type="entry name" value="CILIA- AND FLAGELLA-ASSOCIATED PROTEIN 61"/>
    <property type="match status" value="1"/>
</dbReference>
<sequence length="169" mass="19192">NDITVHAAGSLTKYRRSYYCDPWTHSNFSSKEVGIALASEMLHLFDPTLEIQTEPPEEPLNLTPIYRSPKVVSAYLPGDYHYLHVYKPSLLVPLAQQMAAPHYGRELITGHPATGKDYIRLHINQYSSIETITCLSKKPFSKDNFLCLYGIPEKMLNKMCARFDEGLIS</sequence>
<dbReference type="Pfam" id="PF23150">
    <property type="entry name" value="CFAP61_dimer"/>
    <property type="match status" value="1"/>
</dbReference>
<dbReference type="InterPro" id="IPR056299">
    <property type="entry name" value="CFAP61_dimer"/>
</dbReference>
<dbReference type="AlphaFoldDB" id="A0A0B6Z0G1"/>
<feature type="non-terminal residue" evidence="2">
    <location>
        <position position="1"/>
    </location>
</feature>
<evidence type="ECO:0000259" key="1">
    <source>
        <dbReference type="Pfam" id="PF23150"/>
    </source>
</evidence>
<proteinExistence type="predicted"/>
<feature type="domain" description="CFAP61 dimerisation" evidence="1">
    <location>
        <begin position="64"/>
        <end position="169"/>
    </location>
</feature>
<name>A0A0B6Z0G1_9EUPU</name>
<organism evidence="2">
    <name type="scientific">Arion vulgaris</name>
    <dbReference type="NCBI Taxonomy" id="1028688"/>
    <lineage>
        <taxon>Eukaryota</taxon>
        <taxon>Metazoa</taxon>
        <taxon>Spiralia</taxon>
        <taxon>Lophotrochozoa</taxon>
        <taxon>Mollusca</taxon>
        <taxon>Gastropoda</taxon>
        <taxon>Heterobranchia</taxon>
        <taxon>Euthyneura</taxon>
        <taxon>Panpulmonata</taxon>
        <taxon>Eupulmonata</taxon>
        <taxon>Stylommatophora</taxon>
        <taxon>Helicina</taxon>
        <taxon>Arionoidea</taxon>
        <taxon>Arionidae</taxon>
        <taxon>Arion</taxon>
    </lineage>
</organism>